<dbReference type="InterPro" id="IPR049891">
    <property type="entry name" value="CTB"/>
</dbReference>
<dbReference type="EMBL" id="JACJTM010000032">
    <property type="protein sequence ID" value="MBD2686402.1"/>
    <property type="molecule type" value="Genomic_DNA"/>
</dbReference>
<proteinExistence type="predicted"/>
<dbReference type="Proteomes" id="UP000660270">
    <property type="component" value="Unassembled WGS sequence"/>
</dbReference>
<gene>
    <name evidence="1" type="ORF">H6G43_14505</name>
</gene>
<protein>
    <submittedName>
        <fullName evidence="1">Uncharacterized protein</fullName>
    </submittedName>
</protein>
<dbReference type="NCBIfam" id="NF038167">
    <property type="entry name" value="cyan_ocin_like"/>
    <property type="match status" value="1"/>
</dbReference>
<keyword evidence="2" id="KW-1185">Reference proteome</keyword>
<sequence>MSNLFTAVSVEQQEMVSGGVVVAPDTTFSELLNFNQNTTLFNSQSSAGPGGVVSLIGYGNNNVASTLDKRASQIYFSY</sequence>
<evidence type="ECO:0000313" key="1">
    <source>
        <dbReference type="EMBL" id="MBD2686402.1"/>
    </source>
</evidence>
<dbReference type="GeneID" id="78217987"/>
<reference evidence="1 2" key="1">
    <citation type="journal article" date="2020" name="ISME J.">
        <title>Comparative genomics reveals insights into cyanobacterial evolution and habitat adaptation.</title>
        <authorList>
            <person name="Chen M.Y."/>
            <person name="Teng W.K."/>
            <person name="Zhao L."/>
            <person name="Hu C.X."/>
            <person name="Zhou Y.K."/>
            <person name="Han B.P."/>
            <person name="Song L.R."/>
            <person name="Shu W.S."/>
        </authorList>
    </citation>
    <scope>NUCLEOTIDE SEQUENCE [LARGE SCALE GENOMIC DNA]</scope>
    <source>
        <strain evidence="1 2">FACHB-1249</strain>
    </source>
</reference>
<comment type="caution">
    <text evidence="1">The sequence shown here is derived from an EMBL/GenBank/DDBJ whole genome shotgun (WGS) entry which is preliminary data.</text>
</comment>
<name>A0ABR8ISS4_APHFL</name>
<accession>A0ABR8ISS4</accession>
<organism evidence="1 2">
    <name type="scientific">Aphanizomenon flos-aquae FACHB-1249</name>
    <dbReference type="NCBI Taxonomy" id="2692889"/>
    <lineage>
        <taxon>Bacteria</taxon>
        <taxon>Bacillati</taxon>
        <taxon>Cyanobacteriota</taxon>
        <taxon>Cyanophyceae</taxon>
        <taxon>Nostocales</taxon>
        <taxon>Aphanizomenonaceae</taxon>
        <taxon>Aphanizomenon</taxon>
    </lineage>
</organism>
<evidence type="ECO:0000313" key="2">
    <source>
        <dbReference type="Proteomes" id="UP000660270"/>
    </source>
</evidence>
<dbReference type="RefSeq" id="WP_190386166.1">
    <property type="nucleotide sequence ID" value="NZ_JACJTM010000032.1"/>
</dbReference>